<dbReference type="CDD" id="cd01310">
    <property type="entry name" value="TatD_DNAse"/>
    <property type="match status" value="1"/>
</dbReference>
<dbReference type="GO" id="GO:0005829">
    <property type="term" value="C:cytosol"/>
    <property type="evidence" value="ECO:0007669"/>
    <property type="project" value="TreeGrafter"/>
</dbReference>
<organism evidence="4 5">
    <name type="scientific">Catellicoccus marimammalium M35/04/3</name>
    <dbReference type="NCBI Taxonomy" id="1234409"/>
    <lineage>
        <taxon>Bacteria</taxon>
        <taxon>Bacillati</taxon>
        <taxon>Bacillota</taxon>
        <taxon>Bacilli</taxon>
        <taxon>Lactobacillales</taxon>
        <taxon>Enterococcaceae</taxon>
        <taxon>Catellicoccus</taxon>
    </lineage>
</organism>
<feature type="binding site" evidence="3">
    <location>
        <position position="128"/>
    </location>
    <ligand>
        <name>a divalent metal cation</name>
        <dbReference type="ChEBI" id="CHEBI:60240"/>
        <label>2</label>
    </ligand>
</feature>
<feature type="binding site" evidence="3">
    <location>
        <position position="157"/>
    </location>
    <ligand>
        <name>a divalent metal cation</name>
        <dbReference type="ChEBI" id="CHEBI:60240"/>
        <label>2</label>
    </ligand>
</feature>
<reference evidence="4 5" key="1">
    <citation type="journal article" date="2013" name="Genome Announc.">
        <title>Draft Genome Sequence of Catellicoccus marimammalium, a Novel Species Commonly Found in Gull Feces.</title>
        <authorList>
            <person name="Weigand M.R."/>
            <person name="Ryu H."/>
            <person name="Bozcek L."/>
            <person name="Konstantinidis K.T."/>
            <person name="Santo Domingo J.W."/>
        </authorList>
    </citation>
    <scope>NUCLEOTIDE SEQUENCE [LARGE SCALE GENOMIC DNA]</scope>
    <source>
        <strain evidence="4 5">M35/04/3</strain>
    </source>
</reference>
<accession>K8ZMV5</accession>
<dbReference type="InterPro" id="IPR018228">
    <property type="entry name" value="DNase_TatD-rel_CS"/>
</dbReference>
<dbReference type="PANTHER" id="PTHR46124:SF2">
    <property type="entry name" value="D-AMINOACYL-TRNA DEACYLASE"/>
    <property type="match status" value="1"/>
</dbReference>
<dbReference type="PROSITE" id="PS01137">
    <property type="entry name" value="TATD_1"/>
    <property type="match status" value="1"/>
</dbReference>
<dbReference type="InterPro" id="IPR032466">
    <property type="entry name" value="Metal_Hydrolase"/>
</dbReference>
<gene>
    <name evidence="4" type="ORF">C683_0142</name>
</gene>
<dbReference type="GO" id="GO:0004536">
    <property type="term" value="F:DNA nuclease activity"/>
    <property type="evidence" value="ECO:0007669"/>
    <property type="project" value="InterPro"/>
</dbReference>
<dbReference type="GO" id="GO:0046872">
    <property type="term" value="F:metal ion binding"/>
    <property type="evidence" value="ECO:0007669"/>
    <property type="project" value="UniProtKB-KW"/>
</dbReference>
<keyword evidence="5" id="KW-1185">Reference proteome</keyword>
<dbReference type="Pfam" id="PF01026">
    <property type="entry name" value="TatD_DNase"/>
    <property type="match status" value="1"/>
</dbReference>
<feature type="binding site" evidence="3">
    <location>
        <position position="92"/>
    </location>
    <ligand>
        <name>a divalent metal cation</name>
        <dbReference type="ChEBI" id="CHEBI:60240"/>
        <label>1</label>
    </ligand>
</feature>
<sequence>MYFDTHTHLNDEAFLGKEEEYVARAKENGVTKMAIVGCNQETNAQSLALSTKFPELYSIIGFHPTDIKEYNEQTEQQLEAQLAEEKVVALGEIGVDYYWMEDPKEDQEKIFRRQLAIARNLHLPVSIHTRSKEKDSFEAYEDVYRILKEEKVPGIIHSFNGNVEWMERFLDLGMHISFSGVVTFKNAKMVQEAAKKVPKEAFLIETDAPYLAPVPKRGKQNEPAYVRYVAEYIADLCAVTPEEIAKQTMHNACTLFGIEEEK</sequence>
<evidence type="ECO:0000256" key="2">
    <source>
        <dbReference type="ARBA" id="ARBA00022801"/>
    </source>
</evidence>
<evidence type="ECO:0000313" key="5">
    <source>
        <dbReference type="Proteomes" id="UP000016057"/>
    </source>
</evidence>
<protein>
    <submittedName>
        <fullName evidence="4">Putative deoxyribonuclease YcfH</fullName>
    </submittedName>
</protein>
<dbReference type="PIRSF" id="PIRSF005902">
    <property type="entry name" value="DNase_TatD"/>
    <property type="match status" value="1"/>
</dbReference>
<evidence type="ECO:0000313" key="4">
    <source>
        <dbReference type="EMBL" id="EKU27883.1"/>
    </source>
</evidence>
<dbReference type="GO" id="GO:0016788">
    <property type="term" value="F:hydrolase activity, acting on ester bonds"/>
    <property type="evidence" value="ECO:0007669"/>
    <property type="project" value="InterPro"/>
</dbReference>
<dbReference type="OrthoDB" id="9810005at2"/>
<dbReference type="Proteomes" id="UP000016057">
    <property type="component" value="Unassembled WGS sequence"/>
</dbReference>
<dbReference type="SUPFAM" id="SSF51556">
    <property type="entry name" value="Metallo-dependent hydrolases"/>
    <property type="match status" value="1"/>
</dbReference>
<dbReference type="NCBIfam" id="TIGR00010">
    <property type="entry name" value="YchF/TatD family DNA exonuclease"/>
    <property type="match status" value="1"/>
</dbReference>
<dbReference type="eggNOG" id="COG0084">
    <property type="taxonomic scope" value="Bacteria"/>
</dbReference>
<dbReference type="FunFam" id="3.20.20.140:FF:000005">
    <property type="entry name" value="TatD family hydrolase"/>
    <property type="match status" value="1"/>
</dbReference>
<dbReference type="Gene3D" id="3.20.20.140">
    <property type="entry name" value="Metal-dependent hydrolases"/>
    <property type="match status" value="1"/>
</dbReference>
<keyword evidence="1 3" id="KW-0479">Metal-binding</keyword>
<dbReference type="STRING" id="1234409.C683_0142"/>
<evidence type="ECO:0000256" key="1">
    <source>
        <dbReference type="ARBA" id="ARBA00022723"/>
    </source>
</evidence>
<keyword evidence="2" id="KW-0378">Hydrolase</keyword>
<dbReference type="InterPro" id="IPR001130">
    <property type="entry name" value="TatD-like"/>
</dbReference>
<comment type="caution">
    <text evidence="4">The sequence shown here is derived from an EMBL/GenBank/DDBJ whole genome shotgun (WGS) entry which is preliminary data.</text>
</comment>
<feature type="binding site" evidence="3">
    <location>
        <position position="207"/>
    </location>
    <ligand>
        <name>a divalent metal cation</name>
        <dbReference type="ChEBI" id="CHEBI:60240"/>
        <label>1</label>
    </ligand>
</feature>
<dbReference type="AlphaFoldDB" id="K8ZMV5"/>
<feature type="binding site" evidence="3">
    <location>
        <position position="8"/>
    </location>
    <ligand>
        <name>a divalent metal cation</name>
        <dbReference type="ChEBI" id="CHEBI:60240"/>
        <label>1</label>
    </ligand>
</feature>
<dbReference type="InterPro" id="IPR015991">
    <property type="entry name" value="TatD/YcfH-like"/>
</dbReference>
<feature type="binding site" evidence="3">
    <location>
        <position position="6"/>
    </location>
    <ligand>
        <name>a divalent metal cation</name>
        <dbReference type="ChEBI" id="CHEBI:60240"/>
        <label>1</label>
    </ligand>
</feature>
<proteinExistence type="predicted"/>
<dbReference type="EMBL" id="AMYT01000007">
    <property type="protein sequence ID" value="EKU27883.1"/>
    <property type="molecule type" value="Genomic_DNA"/>
</dbReference>
<dbReference type="PATRIC" id="fig|1234409.3.peg.114"/>
<dbReference type="RefSeq" id="WP_009488319.1">
    <property type="nucleotide sequence ID" value="NZ_AMYT01000007.1"/>
</dbReference>
<evidence type="ECO:0000256" key="3">
    <source>
        <dbReference type="PIRSR" id="PIRSR005902-1"/>
    </source>
</evidence>
<name>K8ZMV5_9ENTE</name>
<dbReference type="PANTHER" id="PTHR46124">
    <property type="entry name" value="D-AMINOACYL-TRNA DEACYLASE"/>
    <property type="match status" value="1"/>
</dbReference>